<dbReference type="Proteomes" id="UP001174908">
    <property type="component" value="Unassembled WGS sequence"/>
</dbReference>
<accession>A0ABT7NAS7</accession>
<dbReference type="GO" id="GO:0016740">
    <property type="term" value="F:transferase activity"/>
    <property type="evidence" value="ECO:0007669"/>
    <property type="project" value="UniProtKB-KW"/>
</dbReference>
<keyword evidence="3" id="KW-1185">Reference proteome</keyword>
<gene>
    <name evidence="2" type="ORF">QTH91_11135</name>
</gene>
<evidence type="ECO:0000313" key="3">
    <source>
        <dbReference type="Proteomes" id="UP001174908"/>
    </source>
</evidence>
<sequence length="391" mass="42077">MLAPKTQGPLAGLVVIDLTRVLAGPYCTMTLGDLGARVVKVEMPGQGDDARHIGPFVEGADGEQTSGYFFSVNRNKESIALDLKLDRDKAVLEKLLDSADVLVENYSPGTMDRLGYGWDMLHARWPRLILASISGFGQTGPYRTLPAYDMVVQAMGGVLSLTGDAPNRPTRVGVSIGDIAAGMFGVIGIQAALLERARSHEGKHVDVAMLDSQVALLENALVRYQVDGVVPGPIGSRHPSITPFGVFRTGEGHIVLAAGNDRLFTRLLDILGLERLSTDPRFIDNAARCAHPDELRLEIELALAAKSTPEWLKIFTAAGVPCGPMNDVAAVMKDPQVRARHMLMELPVSNDRSLTIAGSPIKFQGEILGDAQPAPRLDQHRDALLTELGLL</sequence>
<evidence type="ECO:0000256" key="1">
    <source>
        <dbReference type="ARBA" id="ARBA00022679"/>
    </source>
</evidence>
<dbReference type="InterPro" id="IPR023606">
    <property type="entry name" value="CoA-Trfase_III_dom_1_sf"/>
</dbReference>
<dbReference type="Pfam" id="PF02515">
    <property type="entry name" value="CoA_transf_3"/>
    <property type="match status" value="1"/>
</dbReference>
<dbReference type="InterPro" id="IPR003673">
    <property type="entry name" value="CoA-Trfase_fam_III"/>
</dbReference>
<dbReference type="EMBL" id="JASZYV010000002">
    <property type="protein sequence ID" value="MDM0045036.1"/>
    <property type="molecule type" value="Genomic_DNA"/>
</dbReference>
<proteinExistence type="predicted"/>
<dbReference type="PANTHER" id="PTHR48207:SF3">
    <property type="entry name" value="SUCCINATE--HYDROXYMETHYLGLUTARATE COA-TRANSFERASE"/>
    <property type="match status" value="1"/>
</dbReference>
<keyword evidence="1 2" id="KW-0808">Transferase</keyword>
<comment type="caution">
    <text evidence="2">The sequence shown here is derived from an EMBL/GenBank/DDBJ whole genome shotgun (WGS) entry which is preliminary data.</text>
</comment>
<evidence type="ECO:0000313" key="2">
    <source>
        <dbReference type="EMBL" id="MDM0045036.1"/>
    </source>
</evidence>
<name>A0ABT7NAS7_9BURK</name>
<dbReference type="Gene3D" id="3.40.50.10540">
    <property type="entry name" value="Crotonobetainyl-coa:carnitine coa-transferase, domain 1"/>
    <property type="match status" value="1"/>
</dbReference>
<dbReference type="EC" id="2.8.3.-" evidence="2"/>
<dbReference type="InterPro" id="IPR050483">
    <property type="entry name" value="CoA-transferase_III_domain"/>
</dbReference>
<organism evidence="2 3">
    <name type="scientific">Variovorax dokdonensis</name>
    <dbReference type="NCBI Taxonomy" id="344883"/>
    <lineage>
        <taxon>Bacteria</taxon>
        <taxon>Pseudomonadati</taxon>
        <taxon>Pseudomonadota</taxon>
        <taxon>Betaproteobacteria</taxon>
        <taxon>Burkholderiales</taxon>
        <taxon>Comamonadaceae</taxon>
        <taxon>Variovorax</taxon>
    </lineage>
</organism>
<dbReference type="Gene3D" id="3.30.1540.10">
    <property type="entry name" value="formyl-coa transferase, domain 3"/>
    <property type="match status" value="1"/>
</dbReference>
<dbReference type="SUPFAM" id="SSF89796">
    <property type="entry name" value="CoA-transferase family III (CaiB/BaiF)"/>
    <property type="match status" value="1"/>
</dbReference>
<reference evidence="2" key="1">
    <citation type="submission" date="2023-06" db="EMBL/GenBank/DDBJ databases">
        <authorList>
            <person name="Jiang Y."/>
            <person name="Liu Q."/>
        </authorList>
    </citation>
    <scope>NUCLEOTIDE SEQUENCE</scope>
    <source>
        <strain evidence="2">CGMCC 1.12089</strain>
    </source>
</reference>
<dbReference type="InterPro" id="IPR044855">
    <property type="entry name" value="CoA-Trfase_III_dom3_sf"/>
</dbReference>
<protein>
    <submittedName>
        <fullName evidence="2">CoA transferase</fullName>
        <ecNumber evidence="2">2.8.3.-</ecNumber>
    </submittedName>
</protein>
<dbReference type="PANTHER" id="PTHR48207">
    <property type="entry name" value="SUCCINATE--HYDROXYMETHYLGLUTARATE COA-TRANSFERASE"/>
    <property type="match status" value="1"/>
</dbReference>